<evidence type="ECO:0008006" key="3">
    <source>
        <dbReference type="Google" id="ProtNLM"/>
    </source>
</evidence>
<accession>A0A5B8RAL5</accession>
<feature type="region of interest" description="Disordered" evidence="1">
    <location>
        <begin position="222"/>
        <end position="242"/>
    </location>
</feature>
<dbReference type="Gene3D" id="1.25.40.10">
    <property type="entry name" value="Tetratricopeptide repeat domain"/>
    <property type="match status" value="1"/>
</dbReference>
<sequence length="242" mass="27437">MPGADAATGVDVERAGRRWHCDGHDGTMPGPFVAERPMSERHEAILSYWFGGDAADRDDGAIAGERMDLWFRADDTVDAEIEAEFGALLQLARRGECDTWGESPRGRLALIVLLDQFSRNIFRDTPDAFASDRLALAHSLEGQTQDQDLALRPVERLFFYMPMMHAESLPVQDRAVQRFEELVAAVPEPERPPFERSLKAAREHRDTILRFDRFPHRNRILNRESTPAETDFLERGHPSDAP</sequence>
<dbReference type="InterPro" id="IPR011990">
    <property type="entry name" value="TPR-like_helical_dom_sf"/>
</dbReference>
<dbReference type="Gene3D" id="1.20.58.320">
    <property type="entry name" value="TPR-like"/>
    <property type="match status" value="1"/>
</dbReference>
<evidence type="ECO:0000313" key="2">
    <source>
        <dbReference type="EMBL" id="QEA05103.1"/>
    </source>
</evidence>
<evidence type="ECO:0000256" key="1">
    <source>
        <dbReference type="SAM" id="MobiDB-lite"/>
    </source>
</evidence>
<protein>
    <recommendedName>
        <fullName evidence="3">DUF924 domain-containing protein</fullName>
    </recommendedName>
</protein>
<dbReference type="InterPro" id="IPR010323">
    <property type="entry name" value="DUF924"/>
</dbReference>
<reference evidence="2" key="1">
    <citation type="submission" date="2019-06" db="EMBL/GenBank/DDBJ databases">
        <authorList>
            <person name="Murdoch R.W."/>
            <person name="Fathepure B."/>
        </authorList>
    </citation>
    <scope>NUCLEOTIDE SEQUENCE</scope>
</reference>
<organism evidence="2">
    <name type="scientific">uncultured organism</name>
    <dbReference type="NCBI Taxonomy" id="155900"/>
    <lineage>
        <taxon>unclassified sequences</taxon>
        <taxon>environmental samples</taxon>
    </lineage>
</organism>
<gene>
    <name evidence="2" type="ORF">KBTEX_01422</name>
</gene>
<dbReference type="EMBL" id="MN079095">
    <property type="protein sequence ID" value="QEA05103.1"/>
    <property type="molecule type" value="Genomic_DNA"/>
</dbReference>
<name>A0A5B8RAL5_9ZZZZ</name>
<dbReference type="AlphaFoldDB" id="A0A5B8RAL5"/>
<proteinExistence type="predicted"/>
<feature type="compositionally biased region" description="Basic and acidic residues" evidence="1">
    <location>
        <begin position="232"/>
        <end position="242"/>
    </location>
</feature>
<dbReference type="SUPFAM" id="SSF48452">
    <property type="entry name" value="TPR-like"/>
    <property type="match status" value="1"/>
</dbReference>
<dbReference type="Pfam" id="PF06041">
    <property type="entry name" value="DUF924"/>
    <property type="match status" value="1"/>
</dbReference>